<keyword evidence="2 5" id="KW-0326">Glycosidase</keyword>
<dbReference type="Pfam" id="PF02449">
    <property type="entry name" value="Glyco_hydro_42"/>
    <property type="match status" value="1"/>
</dbReference>
<dbReference type="GO" id="GO:0004565">
    <property type="term" value="F:beta-galactosidase activity"/>
    <property type="evidence" value="ECO:0007669"/>
    <property type="project" value="UniProtKB-EC"/>
</dbReference>
<reference evidence="5 6" key="1">
    <citation type="journal article" date="2013" name="Antonie Van Leeuwenhoek">
        <title>Echinimonas agarilytica gen. nov., sp. nov., a new gammaproteobacterium isolated from the sea urchin Strongylocentrotus intermedius.</title>
        <authorList>
            <person name="Nedashkovskaya O.I."/>
            <person name="Stenkova A.M."/>
            <person name="Zhukova N.V."/>
            <person name="Van Trappen S."/>
            <person name="Lee J.S."/>
            <person name="Kim S.B."/>
        </authorList>
    </citation>
    <scope>NUCLEOTIDE SEQUENCE [LARGE SCALE GENOMIC DNA]</scope>
    <source>
        <strain evidence="5 6">KMM 6351</strain>
    </source>
</reference>
<evidence type="ECO:0000313" key="6">
    <source>
        <dbReference type="Proteomes" id="UP001165393"/>
    </source>
</evidence>
<dbReference type="Pfam" id="PF17992">
    <property type="entry name" value="Agarase_CBM"/>
    <property type="match status" value="1"/>
</dbReference>
<keyword evidence="1 5" id="KW-0378">Hydrolase</keyword>
<dbReference type="AlphaFoldDB" id="A0AA42B7L7"/>
<proteinExistence type="predicted"/>
<organism evidence="5 6">
    <name type="scientific">Echinimonas agarilytica</name>
    <dbReference type="NCBI Taxonomy" id="1215918"/>
    <lineage>
        <taxon>Bacteria</taxon>
        <taxon>Pseudomonadati</taxon>
        <taxon>Pseudomonadota</taxon>
        <taxon>Gammaproteobacteria</taxon>
        <taxon>Alteromonadales</taxon>
        <taxon>Echinimonadaceae</taxon>
        <taxon>Echinimonas</taxon>
    </lineage>
</organism>
<dbReference type="InterPro" id="IPR013529">
    <property type="entry name" value="Glyco_hydro_42_N"/>
</dbReference>
<dbReference type="EC" id="3.2.1.23" evidence="5"/>
<dbReference type="GO" id="GO:0005975">
    <property type="term" value="P:carbohydrate metabolic process"/>
    <property type="evidence" value="ECO:0007669"/>
    <property type="project" value="InterPro"/>
</dbReference>
<dbReference type="GO" id="GO:0009341">
    <property type="term" value="C:beta-galactosidase complex"/>
    <property type="evidence" value="ECO:0007669"/>
    <property type="project" value="InterPro"/>
</dbReference>
<evidence type="ECO:0000256" key="2">
    <source>
        <dbReference type="ARBA" id="ARBA00023295"/>
    </source>
</evidence>
<dbReference type="InterPro" id="IPR017853">
    <property type="entry name" value="GH"/>
</dbReference>
<dbReference type="EMBL" id="JAMQGP010000003">
    <property type="protein sequence ID" value="MCM2679764.1"/>
    <property type="molecule type" value="Genomic_DNA"/>
</dbReference>
<protein>
    <submittedName>
        <fullName evidence="5">Beta-galactosidase</fullName>
        <ecNumber evidence="5">3.2.1.23</ecNumber>
    </submittedName>
</protein>
<evidence type="ECO:0000259" key="4">
    <source>
        <dbReference type="Pfam" id="PF17992"/>
    </source>
</evidence>
<dbReference type="RefSeq" id="WP_251261201.1">
    <property type="nucleotide sequence ID" value="NZ_JAMQGP010000003.1"/>
</dbReference>
<keyword evidence="6" id="KW-1185">Reference proteome</keyword>
<dbReference type="Proteomes" id="UP001165393">
    <property type="component" value="Unassembled WGS sequence"/>
</dbReference>
<name>A0AA42B7L7_9GAMM</name>
<dbReference type="Gene3D" id="3.20.20.80">
    <property type="entry name" value="Glycosidases"/>
    <property type="match status" value="1"/>
</dbReference>
<dbReference type="InterPro" id="IPR040669">
    <property type="entry name" value="Agarase_CBM"/>
</dbReference>
<sequence length="776" mass="87760">MRESKFLNLPLVLLSSIVCPFITSCGAVTDSEDKQLSQVRVTDFESAHIPSFIEAFNADITLVKNGVDSQGLQVSFSNSHASSGINLVPSAPWNTSELGNNALMFDIQNTGVTPVMLSTNVKGLSDAVQRRTIGLDVGEKTTLYFELKGLDLNVDTGLRDTPPTFDSPARKMILRGGKVNADFSDVYDISIYTETQINLTQVVLDNVRFETTPTPNADYLNKIVDAYGQRNDVEFDLKVTSDAQLKARADEELKQLAQSKGWPERSKFGGWRSGPKLNATGYFRTEKVSGQWAMVDPQGYLFFSSGIANARMANTSTFTGVDYKDDSVRYIDPNDVTPEDSQAIGGNYTKAQKTAYIANEQRHNMFEWLPDYNSPLAEHYGYRRESHMGPIEHGEVFSFYQANLERRYGESSPKSYIDQWRQVTLDRMNDWGFTSFGNWTDASFYNNNQVPYFANGWIIGDFKTLSSGFDYWGAMPDPFDQEFVRRAHITTAVIAEEVQNNPWCIGVFIDNEMSWGGQGKPIQRYGIVFDALTKTPSDSPTKDVFSQMLKDKYGNIDALATAWHRDINSWAELDNGLDYKMDTEFSEAMLSDFSWLLERYADEYFKVVKQAVADVLPNHMYMGARFTSWGTSPEARWSAKKYADVISYNYYREGLDQVTWGFLEELDMPTIIGEFHIGSTDTGQPNPGIIHAPNQKTRADMYETYMDTVIDNPYLVGAHWFQYIDSPITGRAHDGENYNVGFVTTTDIPYPHLIKSAKKVHQSLYQRRYGQQAPQK</sequence>
<evidence type="ECO:0000313" key="5">
    <source>
        <dbReference type="EMBL" id="MCM2679764.1"/>
    </source>
</evidence>
<gene>
    <name evidence="5" type="ORF">NAF29_08815</name>
</gene>
<dbReference type="PROSITE" id="PS51257">
    <property type="entry name" value="PROKAR_LIPOPROTEIN"/>
    <property type="match status" value="1"/>
</dbReference>
<feature type="domain" description="Glycoside hydrolase family 42 N-terminal" evidence="3">
    <location>
        <begin position="487"/>
        <end position="653"/>
    </location>
</feature>
<dbReference type="Gene3D" id="2.60.120.430">
    <property type="entry name" value="Galactose-binding lectin"/>
    <property type="match status" value="1"/>
</dbReference>
<evidence type="ECO:0000256" key="1">
    <source>
        <dbReference type="ARBA" id="ARBA00022801"/>
    </source>
</evidence>
<dbReference type="SUPFAM" id="SSF51445">
    <property type="entry name" value="(Trans)glycosidases"/>
    <property type="match status" value="1"/>
</dbReference>
<accession>A0AA42B7L7</accession>
<comment type="caution">
    <text evidence="5">The sequence shown here is derived from an EMBL/GenBank/DDBJ whole genome shotgun (WGS) entry which is preliminary data.</text>
</comment>
<feature type="domain" description="Agarase CBM-like" evidence="4">
    <location>
        <begin position="43"/>
        <end position="220"/>
    </location>
</feature>
<evidence type="ECO:0000259" key="3">
    <source>
        <dbReference type="Pfam" id="PF02449"/>
    </source>
</evidence>